<comment type="caution">
    <text evidence="1">The sequence shown here is derived from an EMBL/GenBank/DDBJ whole genome shotgun (WGS) entry which is preliminary data.</text>
</comment>
<evidence type="ECO:0000313" key="2">
    <source>
        <dbReference type="Proteomes" id="UP000886998"/>
    </source>
</evidence>
<protein>
    <submittedName>
        <fullName evidence="1">Uncharacterized protein</fullName>
    </submittedName>
</protein>
<dbReference type="Proteomes" id="UP000886998">
    <property type="component" value="Unassembled WGS sequence"/>
</dbReference>
<sequence length="11" mass="1442">NKRYNFKKENT</sequence>
<gene>
    <name evidence="1" type="ORF">TNIN_231411</name>
</gene>
<organism evidence="1 2">
    <name type="scientific">Trichonephila inaurata madagascariensis</name>
    <dbReference type="NCBI Taxonomy" id="2747483"/>
    <lineage>
        <taxon>Eukaryota</taxon>
        <taxon>Metazoa</taxon>
        <taxon>Ecdysozoa</taxon>
        <taxon>Arthropoda</taxon>
        <taxon>Chelicerata</taxon>
        <taxon>Arachnida</taxon>
        <taxon>Araneae</taxon>
        <taxon>Araneomorphae</taxon>
        <taxon>Entelegynae</taxon>
        <taxon>Araneoidea</taxon>
        <taxon>Nephilidae</taxon>
        <taxon>Trichonephila</taxon>
        <taxon>Trichonephila inaurata</taxon>
    </lineage>
</organism>
<evidence type="ECO:0000313" key="1">
    <source>
        <dbReference type="EMBL" id="GFY60595.1"/>
    </source>
</evidence>
<proteinExistence type="predicted"/>
<reference evidence="1" key="1">
    <citation type="submission" date="2020-08" db="EMBL/GenBank/DDBJ databases">
        <title>Multicomponent nature underlies the extraordinary mechanical properties of spider dragline silk.</title>
        <authorList>
            <person name="Kono N."/>
            <person name="Nakamura H."/>
            <person name="Mori M."/>
            <person name="Yoshida Y."/>
            <person name="Ohtoshi R."/>
            <person name="Malay A.D."/>
            <person name="Moran D.A.P."/>
            <person name="Tomita M."/>
            <person name="Numata K."/>
            <person name="Arakawa K."/>
        </authorList>
    </citation>
    <scope>NUCLEOTIDE SEQUENCE</scope>
</reference>
<accession>A0A8X6XXV2</accession>
<dbReference type="EMBL" id="BMAV01013205">
    <property type="protein sequence ID" value="GFY60595.1"/>
    <property type="molecule type" value="Genomic_DNA"/>
</dbReference>
<keyword evidence="2" id="KW-1185">Reference proteome</keyword>
<feature type="non-terminal residue" evidence="1">
    <location>
        <position position="1"/>
    </location>
</feature>
<name>A0A8X6XXV2_9ARAC</name>